<evidence type="ECO:0000313" key="3">
    <source>
        <dbReference type="Proteomes" id="UP000266482"/>
    </source>
</evidence>
<feature type="transmembrane region" description="Helical" evidence="1">
    <location>
        <begin position="12"/>
        <end position="36"/>
    </location>
</feature>
<dbReference type="AlphaFoldDB" id="A0A3A1UZK9"/>
<reference evidence="2 3" key="1">
    <citation type="submission" date="2018-09" db="EMBL/GenBank/DDBJ databases">
        <title>Paenibacillus aracenensis nov. sp. isolated from a cave in southern Spain.</title>
        <authorList>
            <person name="Jurado V."/>
            <person name="Gutierrez-Patricio S."/>
            <person name="Gonzalez-Pimentel J.L."/>
            <person name="Miller A.Z."/>
            <person name="Laiz L."/>
            <person name="Saiz-Jimenez C."/>
        </authorList>
    </citation>
    <scope>NUCLEOTIDE SEQUENCE [LARGE SCALE GENOMIC DNA]</scope>
    <source>
        <strain evidence="2 3">DSM 22867</strain>
    </source>
</reference>
<keyword evidence="1" id="KW-0472">Membrane</keyword>
<dbReference type="OrthoDB" id="2349072at2"/>
<evidence type="ECO:0008006" key="4">
    <source>
        <dbReference type="Google" id="ProtNLM"/>
    </source>
</evidence>
<dbReference type="RefSeq" id="WP_119598821.1">
    <property type="nucleotide sequence ID" value="NZ_QXQA01000003.1"/>
</dbReference>
<dbReference type="Proteomes" id="UP000266482">
    <property type="component" value="Unassembled WGS sequence"/>
</dbReference>
<keyword evidence="1" id="KW-1133">Transmembrane helix</keyword>
<sequence length="592" mass="66277">MKESRLRDERGYALMLVVFMILLFTLLGVSILGASLGGAVRTETKENDVQSLHLAERGLNEAVSYLVKEYDGVSDISDVELHQYMMGIEANPGKLMEDAVQTTNLSGAEAAKVTVEKVEQTSPMSYKVFITSEANVNGVIRKLEQEVRVDAFPDFLNYSFGSEQNVVLNGSPLAIGSVYAGGELKINNYAQYKYKTAHFLEKLSQYPNIIGTLYVQSPLSIKYADPTVVAADPNDRYVSIPQNDPDKLEELLGLSYDHIHIKDRSKFVSINVRESFLDKAELAVGRKPGVREELETALNVSTDEFVNRLVLNGVRRVAYRSEPALPNWDDEEAVERYEAERDDYVNNYLSLFNSKLTETIVFDDDLTLDGVAYKQLVYDAASRASNKWFIVNGDLNINNYSNEELAIQANILVTGKVTITGKGIRVDSTMFCLGEGEPDEMTIVQDAELKGYDSKQLVLLSVPPILLNRFDAFTNYGRYEGEERVKHRLDAFFYTEGTAELYGVGSSFWLNGGFFAKQQLTINAVLGNVTEAPDKPEGMNFDDQIFANELDSRFIIDYNIDIFNDQYDGLPRVNQLSVTLGSRKLVHESTTS</sequence>
<comment type="caution">
    <text evidence="2">The sequence shown here is derived from an EMBL/GenBank/DDBJ whole genome shotgun (WGS) entry which is preliminary data.</text>
</comment>
<organism evidence="2 3">
    <name type="scientific">Paenibacillus nanensis</name>
    <dbReference type="NCBI Taxonomy" id="393251"/>
    <lineage>
        <taxon>Bacteria</taxon>
        <taxon>Bacillati</taxon>
        <taxon>Bacillota</taxon>
        <taxon>Bacilli</taxon>
        <taxon>Bacillales</taxon>
        <taxon>Paenibacillaceae</taxon>
        <taxon>Paenibacillus</taxon>
    </lineage>
</organism>
<evidence type="ECO:0000313" key="2">
    <source>
        <dbReference type="EMBL" id="RIX54039.1"/>
    </source>
</evidence>
<accession>A0A3A1UZK9</accession>
<dbReference type="EMBL" id="QXQA01000003">
    <property type="protein sequence ID" value="RIX54039.1"/>
    <property type="molecule type" value="Genomic_DNA"/>
</dbReference>
<evidence type="ECO:0000256" key="1">
    <source>
        <dbReference type="SAM" id="Phobius"/>
    </source>
</evidence>
<name>A0A3A1UZK9_9BACL</name>
<keyword evidence="1" id="KW-0812">Transmembrane</keyword>
<gene>
    <name evidence="2" type="ORF">D3P08_07240</name>
</gene>
<keyword evidence="3" id="KW-1185">Reference proteome</keyword>
<protein>
    <recommendedName>
        <fullName evidence="4">Type 4 fimbrial biogenesis protein PilX N-terminal domain-containing protein</fullName>
    </recommendedName>
</protein>
<proteinExistence type="predicted"/>